<comment type="caution">
    <text evidence="2">The sequence shown here is derived from an EMBL/GenBank/DDBJ whole genome shotgun (WGS) entry which is preliminary data.</text>
</comment>
<feature type="transmembrane region" description="Helical" evidence="1">
    <location>
        <begin position="35"/>
        <end position="56"/>
    </location>
</feature>
<dbReference type="RefSeq" id="WP_130414463.1">
    <property type="nucleotide sequence ID" value="NZ_SHKX01000013.1"/>
</dbReference>
<keyword evidence="1" id="KW-0812">Transmembrane</keyword>
<evidence type="ECO:0000313" key="2">
    <source>
        <dbReference type="EMBL" id="RZU38684.1"/>
    </source>
</evidence>
<organism evidence="2 3">
    <name type="scientific">Fluviicoccus keumensis</name>
    <dbReference type="NCBI Taxonomy" id="1435465"/>
    <lineage>
        <taxon>Bacteria</taxon>
        <taxon>Pseudomonadati</taxon>
        <taxon>Pseudomonadota</taxon>
        <taxon>Gammaproteobacteria</taxon>
        <taxon>Moraxellales</taxon>
        <taxon>Moraxellaceae</taxon>
        <taxon>Fluviicoccus</taxon>
    </lineage>
</organism>
<protein>
    <submittedName>
        <fullName evidence="2">Uncharacterized protein</fullName>
    </submittedName>
</protein>
<keyword evidence="1" id="KW-0472">Membrane</keyword>
<accession>A0A4Q7YNU7</accession>
<evidence type="ECO:0000256" key="1">
    <source>
        <dbReference type="SAM" id="Phobius"/>
    </source>
</evidence>
<dbReference type="Proteomes" id="UP000292423">
    <property type="component" value="Unassembled WGS sequence"/>
</dbReference>
<feature type="transmembrane region" description="Helical" evidence="1">
    <location>
        <begin position="12"/>
        <end position="29"/>
    </location>
</feature>
<proteinExistence type="predicted"/>
<sequence length="92" mass="10050">MTIARIRLLQNLCRFCLITAMLMLPGFLVENLCLSNGMVMILIAALAAGAVLTVVIRRLRCPVCSHIFVGREHVVLFTVTCCNCGRRAGDTA</sequence>
<keyword evidence="1" id="KW-1133">Transmembrane helix</keyword>
<reference evidence="2 3" key="1">
    <citation type="submission" date="2019-02" db="EMBL/GenBank/DDBJ databases">
        <title>Genomic Encyclopedia of Type Strains, Phase IV (KMG-IV): sequencing the most valuable type-strain genomes for metagenomic binning, comparative biology and taxonomic classification.</title>
        <authorList>
            <person name="Goeker M."/>
        </authorList>
    </citation>
    <scope>NUCLEOTIDE SEQUENCE [LARGE SCALE GENOMIC DNA]</scope>
    <source>
        <strain evidence="2 3">DSM 105135</strain>
    </source>
</reference>
<dbReference type="AlphaFoldDB" id="A0A4Q7YNU7"/>
<gene>
    <name evidence="2" type="ORF">EV700_2619</name>
</gene>
<name>A0A4Q7YNU7_9GAMM</name>
<keyword evidence="3" id="KW-1185">Reference proteome</keyword>
<dbReference type="EMBL" id="SHKX01000013">
    <property type="protein sequence ID" value="RZU38684.1"/>
    <property type="molecule type" value="Genomic_DNA"/>
</dbReference>
<evidence type="ECO:0000313" key="3">
    <source>
        <dbReference type="Proteomes" id="UP000292423"/>
    </source>
</evidence>
<dbReference type="OrthoDB" id="6720949at2"/>